<feature type="binding site" evidence="6">
    <location>
        <position position="175"/>
    </location>
    <ligand>
        <name>ATP</name>
        <dbReference type="ChEBI" id="CHEBI:30616"/>
    </ligand>
</feature>
<dbReference type="Gene3D" id="3.40.1190.20">
    <property type="match status" value="1"/>
</dbReference>
<protein>
    <recommendedName>
        <fullName evidence="6">Pyridoxal kinase PdxY</fullName>
        <shortName evidence="6">PL kinase</shortName>
        <ecNumber evidence="6">2.7.1.35</ecNumber>
    </recommendedName>
</protein>
<evidence type="ECO:0000259" key="7">
    <source>
        <dbReference type="Pfam" id="PF08543"/>
    </source>
</evidence>
<dbReference type="InterPro" id="IPR023685">
    <property type="entry name" value="Pyridoxal_kinase_PdxY"/>
</dbReference>
<comment type="similarity">
    <text evidence="6">Belongs to the pyridoxine kinase family. PdxY subfamily.</text>
</comment>
<feature type="binding site" evidence="6">
    <location>
        <position position="248"/>
    </location>
    <ligand>
        <name>substrate</name>
    </ligand>
</feature>
<dbReference type="UniPathway" id="UPA01068">
    <property type="reaction ID" value="UER00298"/>
</dbReference>
<evidence type="ECO:0000256" key="5">
    <source>
        <dbReference type="ARBA" id="ARBA00022842"/>
    </source>
</evidence>
<dbReference type="InterPro" id="IPR004625">
    <property type="entry name" value="PyrdxlKinase"/>
</dbReference>
<gene>
    <name evidence="6 8" type="primary">pdxY</name>
    <name evidence="8" type="ORF">MHA02_38140</name>
</gene>
<comment type="caution">
    <text evidence="6">Lacks conserved residue(s) required for the propagation of feature annotation.</text>
</comment>
<dbReference type="GO" id="GO:0009443">
    <property type="term" value="P:pyridoxal 5'-phosphate salvage"/>
    <property type="evidence" value="ECO:0007669"/>
    <property type="project" value="UniProtKB-UniRule"/>
</dbReference>
<dbReference type="GO" id="GO:0005829">
    <property type="term" value="C:cytosol"/>
    <property type="evidence" value="ECO:0007669"/>
    <property type="project" value="TreeGrafter"/>
</dbReference>
<organism evidence="8 9">
    <name type="scientific">Methylobacterium haplocladii</name>
    <dbReference type="NCBI Taxonomy" id="1176176"/>
    <lineage>
        <taxon>Bacteria</taxon>
        <taxon>Pseudomonadati</taxon>
        <taxon>Pseudomonadota</taxon>
        <taxon>Alphaproteobacteria</taxon>
        <taxon>Hyphomicrobiales</taxon>
        <taxon>Methylobacteriaceae</taxon>
        <taxon>Methylobacterium</taxon>
    </lineage>
</organism>
<evidence type="ECO:0000256" key="3">
    <source>
        <dbReference type="ARBA" id="ARBA00022777"/>
    </source>
</evidence>
<feature type="binding site" evidence="6">
    <location>
        <position position="138"/>
    </location>
    <ligand>
        <name>ATP</name>
        <dbReference type="ChEBI" id="CHEBI:30616"/>
    </ligand>
</feature>
<evidence type="ECO:0000313" key="9">
    <source>
        <dbReference type="Proteomes" id="UP000321258"/>
    </source>
</evidence>
<dbReference type="PANTHER" id="PTHR10534">
    <property type="entry name" value="PYRIDOXAL KINASE"/>
    <property type="match status" value="1"/>
</dbReference>
<dbReference type="InterPro" id="IPR029056">
    <property type="entry name" value="Ribokinase-like"/>
</dbReference>
<comment type="function">
    <text evidence="6">Pyridoxal kinase involved in the salvage pathway of pyridoxal 5'-phosphate (PLP). Catalyzes the phosphorylation of pyridoxal to PLP.</text>
</comment>
<keyword evidence="1 6" id="KW-0808">Transferase</keyword>
<keyword evidence="2 6" id="KW-0547">Nucleotide-binding</keyword>
<dbReference type="Pfam" id="PF08543">
    <property type="entry name" value="Phos_pyr_kin"/>
    <property type="match status" value="1"/>
</dbReference>
<keyword evidence="5 6" id="KW-0460">Magnesium</keyword>
<dbReference type="PANTHER" id="PTHR10534:SF2">
    <property type="entry name" value="PYRIDOXAL KINASE"/>
    <property type="match status" value="1"/>
</dbReference>
<dbReference type="GO" id="GO:0000287">
    <property type="term" value="F:magnesium ion binding"/>
    <property type="evidence" value="ECO:0007669"/>
    <property type="project" value="UniProtKB-UniRule"/>
</dbReference>
<dbReference type="Proteomes" id="UP000321258">
    <property type="component" value="Unassembled WGS sequence"/>
</dbReference>
<dbReference type="InterPro" id="IPR013749">
    <property type="entry name" value="PM/HMP-P_kinase-1"/>
</dbReference>
<comment type="pathway">
    <text evidence="6">Cofactor metabolism; pyridoxal 5'-phosphate salvage; pyridoxal 5'-phosphate from pyridoxal: step 1/1.</text>
</comment>
<accession>A0A512IUP8</accession>
<keyword evidence="3 6" id="KW-0418">Kinase</keyword>
<dbReference type="GO" id="GO:0005524">
    <property type="term" value="F:ATP binding"/>
    <property type="evidence" value="ECO:0007669"/>
    <property type="project" value="UniProtKB-UniRule"/>
</dbReference>
<sequence length="311" mass="32549">MEMRVSHAHALAGDLGYQASASFSGRSAMKVLSIQSHVAYGHVGNASAVFPMQRMGVDVWPIHTVQFSNHTGYGAWRGRVFDGPAVAEVVQGIDERGVLGRCDAVLSGYMGAPEIGTAIVEAVARVRAANPDALYCCDPVIGDTYSGVYVKPGIADFMRDRAVPTADIVTPNQFELDLLSSLPTGTLREAKTAARAVQALGPRVVLVTSLATDATPPDAIDMLAGEGGAFWRLRTPRLDLKAVSGAGDAIAALFLVHYLRSGSAATALGMAGASIHGLLRQTAEAGSTELLTVEAQDEFVSPSVVFPVEAV</sequence>
<dbReference type="GO" id="GO:0008478">
    <property type="term" value="F:pyridoxal kinase activity"/>
    <property type="evidence" value="ECO:0007669"/>
    <property type="project" value="UniProtKB-UniRule"/>
</dbReference>
<feature type="binding site" evidence="6">
    <location>
        <position position="36"/>
    </location>
    <ligand>
        <name>substrate</name>
    </ligand>
</feature>
<evidence type="ECO:0000256" key="6">
    <source>
        <dbReference type="HAMAP-Rule" id="MF_01639"/>
    </source>
</evidence>
<dbReference type="SUPFAM" id="SSF53613">
    <property type="entry name" value="Ribokinase-like"/>
    <property type="match status" value="1"/>
</dbReference>
<comment type="catalytic activity">
    <reaction evidence="6">
        <text>pyridoxal + ATP = pyridoxal 5'-phosphate + ADP + H(+)</text>
        <dbReference type="Rhea" id="RHEA:10224"/>
        <dbReference type="ChEBI" id="CHEBI:15378"/>
        <dbReference type="ChEBI" id="CHEBI:17310"/>
        <dbReference type="ChEBI" id="CHEBI:30616"/>
        <dbReference type="ChEBI" id="CHEBI:456216"/>
        <dbReference type="ChEBI" id="CHEBI:597326"/>
        <dbReference type="EC" id="2.7.1.35"/>
    </reaction>
</comment>
<feature type="domain" description="Pyridoxamine kinase/Phosphomethylpyrimidine kinase" evidence="7">
    <location>
        <begin position="117"/>
        <end position="287"/>
    </location>
</feature>
<keyword evidence="9" id="KW-1185">Reference proteome</keyword>
<evidence type="ECO:0000313" key="8">
    <source>
        <dbReference type="EMBL" id="GEP01427.1"/>
    </source>
</evidence>
<keyword evidence="4 6" id="KW-0067">ATP-binding</keyword>
<dbReference type="NCBIfam" id="NF004398">
    <property type="entry name" value="PRK05756.1"/>
    <property type="match status" value="1"/>
</dbReference>
<evidence type="ECO:0000256" key="2">
    <source>
        <dbReference type="ARBA" id="ARBA00022741"/>
    </source>
</evidence>
<dbReference type="EC" id="2.7.1.35" evidence="6"/>
<evidence type="ECO:0000256" key="1">
    <source>
        <dbReference type="ARBA" id="ARBA00022679"/>
    </source>
</evidence>
<dbReference type="HAMAP" id="MF_01639">
    <property type="entry name" value="PdxY"/>
    <property type="match status" value="1"/>
</dbReference>
<evidence type="ECO:0000256" key="4">
    <source>
        <dbReference type="ARBA" id="ARBA00022840"/>
    </source>
</evidence>
<proteinExistence type="inferred from homology"/>
<dbReference type="NCBIfam" id="TIGR00687">
    <property type="entry name" value="pyridox_kin"/>
    <property type="match status" value="1"/>
</dbReference>
<comment type="subunit">
    <text evidence="6">Homodimer.</text>
</comment>
<comment type="cofactor">
    <cofactor evidence="6">
        <name>Mg(2+)</name>
        <dbReference type="ChEBI" id="CHEBI:18420"/>
    </cofactor>
</comment>
<dbReference type="EMBL" id="BJZT01000043">
    <property type="protein sequence ID" value="GEP01427.1"/>
    <property type="molecule type" value="Genomic_DNA"/>
</dbReference>
<comment type="caution">
    <text evidence="8">The sequence shown here is derived from an EMBL/GenBank/DDBJ whole genome shotgun (WGS) entry which is preliminary data.</text>
</comment>
<dbReference type="CDD" id="cd01173">
    <property type="entry name" value="pyridoxal_pyridoxamine_kinase"/>
    <property type="match status" value="1"/>
</dbReference>
<dbReference type="AlphaFoldDB" id="A0A512IUP8"/>
<name>A0A512IUP8_9HYPH</name>
<reference evidence="8 9" key="1">
    <citation type="submission" date="2019-07" db="EMBL/GenBank/DDBJ databases">
        <title>Whole genome shotgun sequence of Methylobacterium haplocladii NBRC 107714.</title>
        <authorList>
            <person name="Hosoyama A."/>
            <person name="Uohara A."/>
            <person name="Ohji S."/>
            <person name="Ichikawa N."/>
        </authorList>
    </citation>
    <scope>NUCLEOTIDE SEQUENCE [LARGE SCALE GENOMIC DNA]</scope>
    <source>
        <strain evidence="8 9">NBRC 107714</strain>
    </source>
</reference>